<dbReference type="HOGENOM" id="CLU_2473764_0_0_1"/>
<evidence type="ECO:0000313" key="1">
    <source>
        <dbReference type="EnsemblProtists" id="HpaP806165"/>
    </source>
</evidence>
<dbReference type="Proteomes" id="UP000011713">
    <property type="component" value="Unassembled WGS sequence"/>
</dbReference>
<dbReference type="EnsemblProtists" id="HpaT806165">
    <property type="protein sequence ID" value="HpaP806165"/>
    <property type="gene ID" value="HpaG806165"/>
</dbReference>
<organism evidence="1 2">
    <name type="scientific">Hyaloperonospora arabidopsidis (strain Emoy2)</name>
    <name type="common">Downy mildew agent</name>
    <name type="synonym">Peronospora arabidopsidis</name>
    <dbReference type="NCBI Taxonomy" id="559515"/>
    <lineage>
        <taxon>Eukaryota</taxon>
        <taxon>Sar</taxon>
        <taxon>Stramenopiles</taxon>
        <taxon>Oomycota</taxon>
        <taxon>Peronosporomycetes</taxon>
        <taxon>Peronosporales</taxon>
        <taxon>Peronosporaceae</taxon>
        <taxon>Hyaloperonospora</taxon>
    </lineage>
</organism>
<keyword evidence="2" id="KW-1185">Reference proteome</keyword>
<evidence type="ECO:0000313" key="2">
    <source>
        <dbReference type="Proteomes" id="UP000011713"/>
    </source>
</evidence>
<proteinExistence type="predicted"/>
<dbReference type="EMBL" id="JH598287">
    <property type="status" value="NOT_ANNOTATED_CDS"/>
    <property type="molecule type" value="Genomic_DNA"/>
</dbReference>
<sequence>MTHYRPLYWSLIGAQKLGSTHAWRCSKCEPHLGTSPDFSVALHQTFVLMVDLLQIRYVELSSRFGVLFVYYRVHSAVQTRCNLRQYVS</sequence>
<reference evidence="1" key="2">
    <citation type="submission" date="2015-06" db="UniProtKB">
        <authorList>
            <consortium name="EnsemblProtists"/>
        </authorList>
    </citation>
    <scope>IDENTIFICATION</scope>
    <source>
        <strain evidence="1">Emoy2</strain>
    </source>
</reference>
<name>M4BID9_HYAAE</name>
<dbReference type="InParanoid" id="M4BID9"/>
<reference evidence="2" key="1">
    <citation type="journal article" date="2010" name="Science">
        <title>Signatures of adaptation to obligate biotrophy in the Hyaloperonospora arabidopsidis genome.</title>
        <authorList>
            <person name="Baxter L."/>
            <person name="Tripathy S."/>
            <person name="Ishaque N."/>
            <person name="Boot N."/>
            <person name="Cabral A."/>
            <person name="Kemen E."/>
            <person name="Thines M."/>
            <person name="Ah-Fong A."/>
            <person name="Anderson R."/>
            <person name="Badejoko W."/>
            <person name="Bittner-Eddy P."/>
            <person name="Boore J.L."/>
            <person name="Chibucos M.C."/>
            <person name="Coates M."/>
            <person name="Dehal P."/>
            <person name="Delehaunty K."/>
            <person name="Dong S."/>
            <person name="Downton P."/>
            <person name="Dumas B."/>
            <person name="Fabro G."/>
            <person name="Fronick C."/>
            <person name="Fuerstenberg S.I."/>
            <person name="Fulton L."/>
            <person name="Gaulin E."/>
            <person name="Govers F."/>
            <person name="Hughes L."/>
            <person name="Humphray S."/>
            <person name="Jiang R.H."/>
            <person name="Judelson H."/>
            <person name="Kamoun S."/>
            <person name="Kyung K."/>
            <person name="Meijer H."/>
            <person name="Minx P."/>
            <person name="Morris P."/>
            <person name="Nelson J."/>
            <person name="Phuntumart V."/>
            <person name="Qutob D."/>
            <person name="Rehmany A."/>
            <person name="Rougon-Cardoso A."/>
            <person name="Ryden P."/>
            <person name="Torto-Alalibo T."/>
            <person name="Studholme D."/>
            <person name="Wang Y."/>
            <person name="Win J."/>
            <person name="Wood J."/>
            <person name="Clifton S.W."/>
            <person name="Rogers J."/>
            <person name="Van den Ackerveken G."/>
            <person name="Jones J.D."/>
            <person name="McDowell J.M."/>
            <person name="Beynon J."/>
            <person name="Tyler B.M."/>
        </authorList>
    </citation>
    <scope>NUCLEOTIDE SEQUENCE [LARGE SCALE GENOMIC DNA]</scope>
    <source>
        <strain evidence="2">Emoy2</strain>
    </source>
</reference>
<dbReference type="VEuPathDB" id="FungiDB:HpaG806165"/>
<protein>
    <submittedName>
        <fullName evidence="1">Uncharacterized protein</fullName>
    </submittedName>
</protein>
<dbReference type="AlphaFoldDB" id="M4BID9"/>
<accession>M4BID9</accession>